<evidence type="ECO:0000313" key="8">
    <source>
        <dbReference type="Proteomes" id="UP000239724"/>
    </source>
</evidence>
<keyword evidence="1 5" id="KW-0732">Signal</keyword>
<accession>A0A2S6N9J4</accession>
<evidence type="ECO:0000313" key="7">
    <source>
        <dbReference type="EMBL" id="PPQ31285.1"/>
    </source>
</evidence>
<gene>
    <name evidence="7" type="ORF">CCS01_17630</name>
</gene>
<organism evidence="7 8">
    <name type="scientific">Rhodopila globiformis</name>
    <name type="common">Rhodopseudomonas globiformis</name>
    <dbReference type="NCBI Taxonomy" id="1071"/>
    <lineage>
        <taxon>Bacteria</taxon>
        <taxon>Pseudomonadati</taxon>
        <taxon>Pseudomonadota</taxon>
        <taxon>Alphaproteobacteria</taxon>
        <taxon>Acetobacterales</taxon>
        <taxon>Acetobacteraceae</taxon>
        <taxon>Rhodopila</taxon>
    </lineage>
</organism>
<evidence type="ECO:0000256" key="4">
    <source>
        <dbReference type="ARBA" id="ARBA00023284"/>
    </source>
</evidence>
<dbReference type="AlphaFoldDB" id="A0A2S6N9J4"/>
<evidence type="ECO:0000259" key="6">
    <source>
        <dbReference type="PROSITE" id="PS51352"/>
    </source>
</evidence>
<keyword evidence="4" id="KW-0676">Redox-active center</keyword>
<proteinExistence type="predicted"/>
<dbReference type="OrthoDB" id="9780147at2"/>
<dbReference type="CDD" id="cd03023">
    <property type="entry name" value="DsbA_Com1_like"/>
    <property type="match status" value="1"/>
</dbReference>
<reference evidence="7 8" key="1">
    <citation type="journal article" date="2018" name="Arch. Microbiol.">
        <title>New insights into the metabolic potential of the phototrophic purple bacterium Rhodopila globiformis DSM 161(T) from its draft genome sequence and evidence for a vanadium-dependent nitrogenase.</title>
        <authorList>
            <person name="Imhoff J.F."/>
            <person name="Rahn T."/>
            <person name="Kunzel S."/>
            <person name="Neulinger S.C."/>
        </authorList>
    </citation>
    <scope>NUCLEOTIDE SEQUENCE [LARGE SCALE GENOMIC DNA]</scope>
    <source>
        <strain evidence="7 8">DSM 161</strain>
    </source>
</reference>
<dbReference type="Gene3D" id="3.40.30.10">
    <property type="entry name" value="Glutaredoxin"/>
    <property type="match status" value="1"/>
</dbReference>
<dbReference type="GO" id="GO:0016491">
    <property type="term" value="F:oxidoreductase activity"/>
    <property type="evidence" value="ECO:0007669"/>
    <property type="project" value="UniProtKB-KW"/>
</dbReference>
<evidence type="ECO:0000256" key="5">
    <source>
        <dbReference type="SAM" id="SignalP"/>
    </source>
</evidence>
<dbReference type="Pfam" id="PF01323">
    <property type="entry name" value="DSBA"/>
    <property type="match status" value="1"/>
</dbReference>
<dbReference type="InterPro" id="IPR041205">
    <property type="entry name" value="ScsC_N"/>
</dbReference>
<dbReference type="Proteomes" id="UP000239724">
    <property type="component" value="Unassembled WGS sequence"/>
</dbReference>
<comment type="caution">
    <text evidence="7">The sequence shown here is derived from an EMBL/GenBank/DDBJ whole genome shotgun (WGS) entry which is preliminary data.</text>
</comment>
<protein>
    <recommendedName>
        <fullName evidence="6">Thioredoxin domain-containing protein</fullName>
    </recommendedName>
</protein>
<feature type="domain" description="Thioredoxin" evidence="6">
    <location>
        <begin position="67"/>
        <end position="248"/>
    </location>
</feature>
<evidence type="ECO:0000256" key="3">
    <source>
        <dbReference type="ARBA" id="ARBA00023157"/>
    </source>
</evidence>
<dbReference type="InterPro" id="IPR013766">
    <property type="entry name" value="Thioredoxin_domain"/>
</dbReference>
<dbReference type="PANTHER" id="PTHR13887:SF14">
    <property type="entry name" value="DISULFIDE BOND FORMATION PROTEIN D"/>
    <property type="match status" value="1"/>
</dbReference>
<evidence type="ECO:0000256" key="1">
    <source>
        <dbReference type="ARBA" id="ARBA00022729"/>
    </source>
</evidence>
<feature type="signal peptide" evidence="5">
    <location>
        <begin position="1"/>
        <end position="28"/>
    </location>
</feature>
<keyword evidence="3" id="KW-1015">Disulfide bond</keyword>
<keyword evidence="8" id="KW-1185">Reference proteome</keyword>
<dbReference type="PANTHER" id="PTHR13887">
    <property type="entry name" value="GLUTATHIONE S-TRANSFERASE KAPPA"/>
    <property type="match status" value="1"/>
</dbReference>
<sequence>MSRLLRAVALVLPLMLLAQMLAAHSAFADAFTPAQRSEIVAIVRDALKNDPSILRDAITALQAQEEQQTQDAARAAIAKAGNRLVTPADPVAGNPQGDVTIVEFFDTRCPYCRRIEPVVDSFLKQDGKVRLVYKDLPILGPASVLGTRALLAAQRQGAYLKMREAVMKLPPDTSMAQLETTARSLGLDWPRMKQDMDDPSVQVRIDANLKLAHELGIRGTPALVVGDTLIPGAVDMADLRKAVADARQ</sequence>
<dbReference type="EMBL" id="NHRY01000193">
    <property type="protein sequence ID" value="PPQ31285.1"/>
    <property type="molecule type" value="Genomic_DNA"/>
</dbReference>
<dbReference type="RefSeq" id="WP_104520138.1">
    <property type="nucleotide sequence ID" value="NZ_NHRY01000193.1"/>
</dbReference>
<dbReference type="InterPro" id="IPR036249">
    <property type="entry name" value="Thioredoxin-like_sf"/>
</dbReference>
<dbReference type="SUPFAM" id="SSF52833">
    <property type="entry name" value="Thioredoxin-like"/>
    <property type="match status" value="1"/>
</dbReference>
<name>A0A2S6N9J4_RHOGL</name>
<evidence type="ECO:0000256" key="2">
    <source>
        <dbReference type="ARBA" id="ARBA00023002"/>
    </source>
</evidence>
<dbReference type="Pfam" id="PF18312">
    <property type="entry name" value="ScsC_N"/>
    <property type="match status" value="1"/>
</dbReference>
<dbReference type="InterPro" id="IPR001853">
    <property type="entry name" value="DSBA-like_thioredoxin_dom"/>
</dbReference>
<dbReference type="PROSITE" id="PS51352">
    <property type="entry name" value="THIOREDOXIN_2"/>
    <property type="match status" value="1"/>
</dbReference>
<keyword evidence="2" id="KW-0560">Oxidoreductase</keyword>
<feature type="chain" id="PRO_5015579946" description="Thioredoxin domain-containing protein" evidence="5">
    <location>
        <begin position="29"/>
        <end position="248"/>
    </location>
</feature>